<protein>
    <submittedName>
        <fullName evidence="1">AlpA family phage regulatory protein</fullName>
    </submittedName>
</protein>
<dbReference type="Proteomes" id="UP000218896">
    <property type="component" value="Unassembled WGS sequence"/>
</dbReference>
<dbReference type="AlphaFoldDB" id="A0A2A2EZM3"/>
<proteinExistence type="predicted"/>
<dbReference type="OrthoDB" id="8455288at2"/>
<accession>A0A2A2EZM3</accession>
<dbReference type="EMBL" id="NSKD01000007">
    <property type="protein sequence ID" value="PAU78626.1"/>
    <property type="molecule type" value="Genomic_DNA"/>
</dbReference>
<reference evidence="1 2" key="1">
    <citation type="submission" date="2017-08" db="EMBL/GenBank/DDBJ databases">
        <title>Halovibrio sewagensis sp. nov., isolated from wastewater of high salinity.</title>
        <authorList>
            <person name="Dong X."/>
            <person name="Zhang G."/>
        </authorList>
    </citation>
    <scope>NUCLEOTIDE SEQUENCE [LARGE SCALE GENOMIC DNA]</scope>
    <source>
        <strain evidence="1 2">YL5-2</strain>
    </source>
</reference>
<gene>
    <name evidence="1" type="ORF">CK501_13105</name>
</gene>
<organism evidence="1 2">
    <name type="scientific">Halovibrio salipaludis</name>
    <dbReference type="NCBI Taxonomy" id="2032626"/>
    <lineage>
        <taxon>Bacteria</taxon>
        <taxon>Pseudomonadati</taxon>
        <taxon>Pseudomonadota</taxon>
        <taxon>Gammaproteobacteria</taxon>
        <taxon>Oceanospirillales</taxon>
        <taxon>Halomonadaceae</taxon>
        <taxon>Halovibrio</taxon>
    </lineage>
</organism>
<evidence type="ECO:0000313" key="1">
    <source>
        <dbReference type="EMBL" id="PAU78626.1"/>
    </source>
</evidence>
<dbReference type="InterPro" id="IPR010260">
    <property type="entry name" value="AlpA"/>
</dbReference>
<keyword evidence="2" id="KW-1185">Reference proteome</keyword>
<name>A0A2A2EZM3_9GAMM</name>
<comment type="caution">
    <text evidence="1">The sequence shown here is derived from an EMBL/GenBank/DDBJ whole genome shotgun (WGS) entry which is preliminary data.</text>
</comment>
<dbReference type="Gene3D" id="1.10.238.160">
    <property type="match status" value="1"/>
</dbReference>
<dbReference type="Pfam" id="PF05930">
    <property type="entry name" value="Phage_AlpA"/>
    <property type="match status" value="1"/>
</dbReference>
<evidence type="ECO:0000313" key="2">
    <source>
        <dbReference type="Proteomes" id="UP000218896"/>
    </source>
</evidence>
<sequence length="52" mass="5926">MRRTAMSRSSIYLAMKRGQFPRPVSLTGSRAVAWRESDIQRWIDERAGGNAT</sequence>